<keyword evidence="2" id="KW-0677">Repeat</keyword>
<keyword evidence="1" id="KW-0808">Transferase</keyword>
<evidence type="ECO:0000259" key="3">
    <source>
        <dbReference type="PROSITE" id="PS50206"/>
    </source>
</evidence>
<dbReference type="PANTHER" id="PTHR11364">
    <property type="entry name" value="THIOSULFATE SULFERTANSFERASE"/>
    <property type="match status" value="1"/>
</dbReference>
<sequence>MSVAPAFPSYLVTPEMLHDALNNRQRRSGEHRIIPLSAAWFLSSDGRRGIDCFRRKRIPNSIFCDLDSLADKTSAFPQMLPSADQFASVLGSLGITPGDAVVIYDTEELGIFSAPRVAWLFKTFGHERVYILNNFRLWVKLGLPVETGEMTVPESIIYPTPSRDDSRVILFEELRDLVLNGHVPHSVQILDSRSAKFWTRGPPAESTPVTGHIPHSIHLPLPDILDPNNKTILPSPQLRKIFQAKGIKHERTLVTTCGAGITAAVVEVALEEAGYGTKMSRRLFDGSWR</sequence>
<feature type="domain" description="Rhodanese" evidence="3">
    <location>
        <begin position="183"/>
        <end position="288"/>
    </location>
</feature>
<dbReference type="PROSITE" id="PS50206">
    <property type="entry name" value="RHODANESE_3"/>
    <property type="match status" value="2"/>
</dbReference>
<dbReference type="OrthoDB" id="270167at2759"/>
<accession>A0A9P0EL78</accession>
<dbReference type="Pfam" id="PF00581">
    <property type="entry name" value="Rhodanese"/>
    <property type="match status" value="1"/>
</dbReference>
<evidence type="ECO:0000256" key="2">
    <source>
        <dbReference type="ARBA" id="ARBA00022737"/>
    </source>
</evidence>
<feature type="domain" description="Rhodanese" evidence="3">
    <location>
        <begin position="45"/>
        <end position="147"/>
    </location>
</feature>
<proteinExistence type="predicted"/>
<comment type="caution">
    <text evidence="4">The sequence shown here is derived from an EMBL/GenBank/DDBJ whole genome shotgun (WGS) entry which is preliminary data.</text>
</comment>
<dbReference type="AlphaFoldDB" id="A0A9P0EL78"/>
<dbReference type="EMBL" id="CABFOC020000042">
    <property type="protein sequence ID" value="CAH0051653.1"/>
    <property type="molecule type" value="Genomic_DNA"/>
</dbReference>
<dbReference type="InterPro" id="IPR045078">
    <property type="entry name" value="TST/MPST-like"/>
</dbReference>
<dbReference type="GO" id="GO:0004792">
    <property type="term" value="F:thiosulfate-cyanide sulfurtransferase activity"/>
    <property type="evidence" value="ECO:0007669"/>
    <property type="project" value="TreeGrafter"/>
</dbReference>
<dbReference type="Gene3D" id="3.40.250.10">
    <property type="entry name" value="Rhodanese-like domain"/>
    <property type="match status" value="2"/>
</dbReference>
<reference evidence="4" key="1">
    <citation type="submission" date="2021-10" db="EMBL/GenBank/DDBJ databases">
        <authorList>
            <person name="Piombo E."/>
        </authorList>
    </citation>
    <scope>NUCLEOTIDE SEQUENCE</scope>
</reference>
<dbReference type="SUPFAM" id="SSF52821">
    <property type="entry name" value="Rhodanese/Cell cycle control phosphatase"/>
    <property type="match status" value="2"/>
</dbReference>
<dbReference type="CDD" id="cd01448">
    <property type="entry name" value="TST_Repeat_1"/>
    <property type="match status" value="1"/>
</dbReference>
<evidence type="ECO:0000313" key="5">
    <source>
        <dbReference type="Proteomes" id="UP000775872"/>
    </source>
</evidence>
<dbReference type="InterPro" id="IPR001763">
    <property type="entry name" value="Rhodanese-like_dom"/>
</dbReference>
<protein>
    <recommendedName>
        <fullName evidence="3">Rhodanese domain-containing protein</fullName>
    </recommendedName>
</protein>
<dbReference type="GO" id="GO:0005739">
    <property type="term" value="C:mitochondrion"/>
    <property type="evidence" value="ECO:0007669"/>
    <property type="project" value="TreeGrafter"/>
</dbReference>
<organism evidence="4 5">
    <name type="scientific">Clonostachys solani</name>
    <dbReference type="NCBI Taxonomy" id="160281"/>
    <lineage>
        <taxon>Eukaryota</taxon>
        <taxon>Fungi</taxon>
        <taxon>Dikarya</taxon>
        <taxon>Ascomycota</taxon>
        <taxon>Pezizomycotina</taxon>
        <taxon>Sordariomycetes</taxon>
        <taxon>Hypocreomycetidae</taxon>
        <taxon>Hypocreales</taxon>
        <taxon>Bionectriaceae</taxon>
        <taxon>Clonostachys</taxon>
    </lineage>
</organism>
<keyword evidence="5" id="KW-1185">Reference proteome</keyword>
<evidence type="ECO:0000313" key="4">
    <source>
        <dbReference type="EMBL" id="CAH0051653.1"/>
    </source>
</evidence>
<dbReference type="PANTHER" id="PTHR11364:SF27">
    <property type="entry name" value="SULFURTRANSFERASE"/>
    <property type="match status" value="1"/>
</dbReference>
<dbReference type="Proteomes" id="UP000775872">
    <property type="component" value="Unassembled WGS sequence"/>
</dbReference>
<dbReference type="SMART" id="SM00450">
    <property type="entry name" value="RHOD"/>
    <property type="match status" value="2"/>
</dbReference>
<gene>
    <name evidence="4" type="ORF">CSOL1703_00014303</name>
</gene>
<dbReference type="InterPro" id="IPR036873">
    <property type="entry name" value="Rhodanese-like_dom_sf"/>
</dbReference>
<name>A0A9P0EL78_9HYPO</name>
<evidence type="ECO:0000256" key="1">
    <source>
        <dbReference type="ARBA" id="ARBA00022679"/>
    </source>
</evidence>